<keyword evidence="2" id="KW-1133">Transmembrane helix</keyword>
<sequence length="102" mass="11732">MPDKDYNLADMLEASRKADLPEDRRKADLSESERDRIHQKLDELRDMIRDHIEDEKQIAPALNELIALWRASKIIAVFIAGAAALISTTWAAVVWIKEHVRL</sequence>
<gene>
    <name evidence="3" type="ORF">CAPSK01_004479</name>
</gene>
<name>A0A084XV24_9PROT</name>
<keyword evidence="1" id="KW-0175">Coiled coil</keyword>
<dbReference type="STRING" id="1457154.CAPSK01_004479"/>
<evidence type="ECO:0000256" key="2">
    <source>
        <dbReference type="SAM" id="Phobius"/>
    </source>
</evidence>
<dbReference type="RefSeq" id="WP_034930683.1">
    <property type="nucleotide sequence ID" value="NZ_JDSS02000045.1"/>
</dbReference>
<dbReference type="AlphaFoldDB" id="A0A084XV24"/>
<reference evidence="3 4" key="1">
    <citation type="submission" date="2014-07" db="EMBL/GenBank/DDBJ databases">
        <title>Expanding our view of genomic diversity in Candidatus Accumulibacter clades.</title>
        <authorList>
            <person name="Skennerton C.T."/>
            <person name="Barr J.J."/>
            <person name="Slater F.R."/>
            <person name="Bond P.L."/>
            <person name="Tyson G.W."/>
        </authorList>
    </citation>
    <scope>NUCLEOTIDE SEQUENCE [LARGE SCALE GENOMIC DNA]</scope>
    <source>
        <strain evidence="4">SK-01</strain>
    </source>
</reference>
<keyword evidence="2" id="KW-0812">Transmembrane</keyword>
<comment type="caution">
    <text evidence="3">The sequence shown here is derived from an EMBL/GenBank/DDBJ whole genome shotgun (WGS) entry which is preliminary data.</text>
</comment>
<feature type="coiled-coil region" evidence="1">
    <location>
        <begin position="27"/>
        <end position="54"/>
    </location>
</feature>
<protein>
    <submittedName>
        <fullName evidence="3">Uncharacterized protein</fullName>
    </submittedName>
</protein>
<evidence type="ECO:0000313" key="3">
    <source>
        <dbReference type="EMBL" id="KFB66318.1"/>
    </source>
</evidence>
<dbReference type="EMBL" id="JDSS02000045">
    <property type="protein sequence ID" value="KFB66318.1"/>
    <property type="molecule type" value="Genomic_DNA"/>
</dbReference>
<evidence type="ECO:0000256" key="1">
    <source>
        <dbReference type="SAM" id="Coils"/>
    </source>
</evidence>
<keyword evidence="2" id="KW-0472">Membrane</keyword>
<evidence type="ECO:0000313" key="4">
    <source>
        <dbReference type="Proteomes" id="UP000019812"/>
    </source>
</evidence>
<accession>A0A084XV24</accession>
<feature type="transmembrane region" description="Helical" evidence="2">
    <location>
        <begin position="74"/>
        <end position="96"/>
    </location>
</feature>
<proteinExistence type="predicted"/>
<organism evidence="3 4">
    <name type="scientific">Candidatus Accumulibacter vicinus</name>
    <dbReference type="NCBI Taxonomy" id="2954382"/>
    <lineage>
        <taxon>Bacteria</taxon>
        <taxon>Pseudomonadati</taxon>
        <taxon>Pseudomonadota</taxon>
        <taxon>Betaproteobacteria</taxon>
        <taxon>Candidatus Accumulibacter</taxon>
    </lineage>
</organism>
<dbReference type="Proteomes" id="UP000019812">
    <property type="component" value="Unassembled WGS sequence"/>
</dbReference>